<dbReference type="PANTHER" id="PTHR24092:SF190">
    <property type="entry name" value="PHOSPHOLIPID-TRANSPORTING ATPASE"/>
    <property type="match status" value="1"/>
</dbReference>
<feature type="non-terminal residue" evidence="1">
    <location>
        <position position="1"/>
    </location>
</feature>
<gene>
    <name evidence="1" type="ORF">OKA104_LOCUS53422</name>
</gene>
<dbReference type="AlphaFoldDB" id="A0A820RJH2"/>
<dbReference type="Proteomes" id="UP000663881">
    <property type="component" value="Unassembled WGS sequence"/>
</dbReference>
<dbReference type="GO" id="GO:0005802">
    <property type="term" value="C:trans-Golgi network"/>
    <property type="evidence" value="ECO:0007669"/>
    <property type="project" value="TreeGrafter"/>
</dbReference>
<dbReference type="Gene3D" id="2.70.150.10">
    <property type="entry name" value="Calcium-transporting ATPase, cytoplasmic transduction domain A"/>
    <property type="match status" value="1"/>
</dbReference>
<dbReference type="EMBL" id="CAJOAY010033248">
    <property type="protein sequence ID" value="CAF4437351.1"/>
    <property type="molecule type" value="Genomic_DNA"/>
</dbReference>
<feature type="non-terminal residue" evidence="1">
    <location>
        <position position="101"/>
    </location>
</feature>
<dbReference type="GO" id="GO:0045332">
    <property type="term" value="P:phospholipid translocation"/>
    <property type="evidence" value="ECO:0007669"/>
    <property type="project" value="TreeGrafter"/>
</dbReference>
<reference evidence="1" key="1">
    <citation type="submission" date="2021-02" db="EMBL/GenBank/DDBJ databases">
        <authorList>
            <person name="Nowell W R."/>
        </authorList>
    </citation>
    <scope>NUCLEOTIDE SEQUENCE</scope>
</reference>
<protein>
    <submittedName>
        <fullName evidence="1">Uncharacterized protein</fullName>
    </submittedName>
</protein>
<accession>A0A820RJH2</accession>
<sequence>ADVVIISSSDENGLCFIETAELDGETNLKVRQALEETCKIGEDLNELSSFDAEIEYEAPNNNLGRFEGNLTWKGKTYPLKNDNVLLRGTRLRNTQWAFGIV</sequence>
<proteinExistence type="predicted"/>
<organism evidence="1 2">
    <name type="scientific">Adineta steineri</name>
    <dbReference type="NCBI Taxonomy" id="433720"/>
    <lineage>
        <taxon>Eukaryota</taxon>
        <taxon>Metazoa</taxon>
        <taxon>Spiralia</taxon>
        <taxon>Gnathifera</taxon>
        <taxon>Rotifera</taxon>
        <taxon>Eurotatoria</taxon>
        <taxon>Bdelloidea</taxon>
        <taxon>Adinetida</taxon>
        <taxon>Adinetidae</taxon>
        <taxon>Adineta</taxon>
    </lineage>
</organism>
<comment type="caution">
    <text evidence="1">The sequence shown here is derived from an EMBL/GenBank/DDBJ whole genome shotgun (WGS) entry which is preliminary data.</text>
</comment>
<dbReference type="PANTHER" id="PTHR24092">
    <property type="entry name" value="PROBABLE PHOSPHOLIPID-TRANSPORTING ATPASE"/>
    <property type="match status" value="1"/>
</dbReference>
<dbReference type="SUPFAM" id="SSF81653">
    <property type="entry name" value="Calcium ATPase, transduction domain A"/>
    <property type="match status" value="1"/>
</dbReference>
<dbReference type="GO" id="GO:0005886">
    <property type="term" value="C:plasma membrane"/>
    <property type="evidence" value="ECO:0007669"/>
    <property type="project" value="TreeGrafter"/>
</dbReference>
<evidence type="ECO:0000313" key="2">
    <source>
        <dbReference type="Proteomes" id="UP000663881"/>
    </source>
</evidence>
<evidence type="ECO:0000313" key="1">
    <source>
        <dbReference type="EMBL" id="CAF4437351.1"/>
    </source>
</evidence>
<dbReference type="GO" id="GO:0140326">
    <property type="term" value="F:ATPase-coupled intramembrane lipid transporter activity"/>
    <property type="evidence" value="ECO:0007669"/>
    <property type="project" value="TreeGrafter"/>
</dbReference>
<dbReference type="InterPro" id="IPR008250">
    <property type="entry name" value="ATPase_P-typ_transduc_dom_A_sf"/>
</dbReference>
<dbReference type="GO" id="GO:0007030">
    <property type="term" value="P:Golgi organization"/>
    <property type="evidence" value="ECO:0007669"/>
    <property type="project" value="TreeGrafter"/>
</dbReference>
<name>A0A820RJH2_9BILA</name>